<evidence type="ECO:0000313" key="4">
    <source>
        <dbReference type="Proteomes" id="UP000539111"/>
    </source>
</evidence>
<evidence type="ECO:0000256" key="1">
    <source>
        <dbReference type="ARBA" id="ARBA00005254"/>
    </source>
</evidence>
<proteinExistence type="inferred from homology"/>
<dbReference type="AlphaFoldDB" id="A0A7Z0D5N7"/>
<dbReference type="GO" id="GO:0006633">
    <property type="term" value="P:fatty acid biosynthetic process"/>
    <property type="evidence" value="ECO:0007669"/>
    <property type="project" value="InterPro"/>
</dbReference>
<dbReference type="InterPro" id="IPR003965">
    <property type="entry name" value="Fatty_acid_synthase"/>
</dbReference>
<comment type="similarity">
    <text evidence="1">Belongs to the enoyl-CoA hydratase/isomerase family.</text>
</comment>
<dbReference type="Proteomes" id="UP000539111">
    <property type="component" value="Unassembled WGS sequence"/>
</dbReference>
<gene>
    <name evidence="3" type="ORF">BJY26_003661</name>
</gene>
<dbReference type="PANTHER" id="PTHR43841">
    <property type="entry name" value="3-HYDROXYACYL-THIOESTER DEHYDRATASE HTDX-RELATED"/>
    <property type="match status" value="1"/>
</dbReference>
<dbReference type="InterPro" id="IPR029069">
    <property type="entry name" value="HotDog_dom_sf"/>
</dbReference>
<dbReference type="SUPFAM" id="SSF54637">
    <property type="entry name" value="Thioesterase/thiol ester dehydrase-isomerase"/>
    <property type="match status" value="1"/>
</dbReference>
<dbReference type="RefSeq" id="WP_179429596.1">
    <property type="nucleotide sequence ID" value="NZ_JACBZP010000001.1"/>
</dbReference>
<dbReference type="PANTHER" id="PTHR43841:SF3">
    <property type="entry name" value="(3R)-HYDROXYACYL-ACP DEHYDRATASE SUBUNIT HADB"/>
    <property type="match status" value="1"/>
</dbReference>
<dbReference type="Gene3D" id="3.10.129.10">
    <property type="entry name" value="Hotdog Thioesterase"/>
    <property type="match status" value="1"/>
</dbReference>
<dbReference type="InterPro" id="IPR002539">
    <property type="entry name" value="MaoC-like_dom"/>
</dbReference>
<dbReference type="Pfam" id="PF01575">
    <property type="entry name" value="MaoC_dehydratas"/>
    <property type="match status" value="1"/>
</dbReference>
<evidence type="ECO:0000313" key="3">
    <source>
        <dbReference type="EMBL" id="NYI69355.1"/>
    </source>
</evidence>
<sequence length="147" mass="15108">MSAPQVTDLSVGDEVASAEYPVSRGDLVRYAGASGDFNPIHWNERFAREVGLDGVIAHGMFTMGAVVGVVVDWVGDPGRVRDYQVRFTRPVPVPDAASGSPDEATAVIAVTAAVGALDVDAGTARIDLTATTGGKTVLGKAQAVVAL</sequence>
<dbReference type="PRINTS" id="PR01483">
    <property type="entry name" value="FASYNTHASE"/>
</dbReference>
<dbReference type="EMBL" id="JACBZP010000001">
    <property type="protein sequence ID" value="NYI69355.1"/>
    <property type="molecule type" value="Genomic_DNA"/>
</dbReference>
<keyword evidence="4" id="KW-1185">Reference proteome</keyword>
<accession>A0A7Z0D5N7</accession>
<organism evidence="3 4">
    <name type="scientific">Spelaeicoccus albus</name>
    <dbReference type="NCBI Taxonomy" id="1280376"/>
    <lineage>
        <taxon>Bacteria</taxon>
        <taxon>Bacillati</taxon>
        <taxon>Actinomycetota</taxon>
        <taxon>Actinomycetes</taxon>
        <taxon>Micrococcales</taxon>
        <taxon>Brevibacteriaceae</taxon>
        <taxon>Spelaeicoccus</taxon>
    </lineage>
</organism>
<evidence type="ECO:0000259" key="2">
    <source>
        <dbReference type="Pfam" id="PF01575"/>
    </source>
</evidence>
<comment type="caution">
    <text evidence="3">The sequence shown here is derived from an EMBL/GenBank/DDBJ whole genome shotgun (WGS) entry which is preliminary data.</text>
</comment>
<reference evidence="3 4" key="1">
    <citation type="submission" date="2020-07" db="EMBL/GenBank/DDBJ databases">
        <title>Sequencing the genomes of 1000 actinobacteria strains.</title>
        <authorList>
            <person name="Klenk H.-P."/>
        </authorList>
    </citation>
    <scope>NUCLEOTIDE SEQUENCE [LARGE SCALE GENOMIC DNA]</scope>
    <source>
        <strain evidence="3 4">DSM 26341</strain>
    </source>
</reference>
<protein>
    <submittedName>
        <fullName evidence="3">Acyl dehydratase</fullName>
    </submittedName>
</protein>
<feature type="domain" description="MaoC-like" evidence="2">
    <location>
        <begin position="14"/>
        <end position="97"/>
    </location>
</feature>
<dbReference type="GO" id="GO:0004312">
    <property type="term" value="F:fatty acid synthase activity"/>
    <property type="evidence" value="ECO:0007669"/>
    <property type="project" value="InterPro"/>
</dbReference>
<name>A0A7Z0D5N7_9MICO</name>
<dbReference type="GO" id="GO:0005835">
    <property type="term" value="C:fatty acid synthase complex"/>
    <property type="evidence" value="ECO:0007669"/>
    <property type="project" value="InterPro"/>
</dbReference>